<accession>A0A6L5T9H2</accession>
<name>A0A6L5T9H2_9FIRM</name>
<evidence type="ECO:0000313" key="1">
    <source>
        <dbReference type="EMBL" id="MSC60706.1"/>
    </source>
</evidence>
<organism evidence="1 2">
    <name type="scientific">Agathobacter rectalis</name>
    <dbReference type="NCBI Taxonomy" id="39491"/>
    <lineage>
        <taxon>Bacteria</taxon>
        <taxon>Bacillati</taxon>
        <taxon>Bacillota</taxon>
        <taxon>Clostridia</taxon>
        <taxon>Lachnospirales</taxon>
        <taxon>Lachnospiraceae</taxon>
        <taxon>Agathobacter</taxon>
    </lineage>
</organism>
<protein>
    <submittedName>
        <fullName evidence="1">Uncharacterized protein</fullName>
    </submittedName>
</protein>
<comment type="caution">
    <text evidence="1">The sequence shown here is derived from an EMBL/GenBank/DDBJ whole genome shotgun (WGS) entry which is preliminary data.</text>
</comment>
<dbReference type="Proteomes" id="UP000479563">
    <property type="component" value="Unassembled WGS sequence"/>
</dbReference>
<dbReference type="AlphaFoldDB" id="A0A6L5T9H2"/>
<dbReference type="RefSeq" id="WP_154267222.1">
    <property type="nucleotide sequence ID" value="NZ_WKQP01000016.1"/>
</dbReference>
<sequence>MSEIRLNDTNLMFNISDLKALKQEIDSNDKECDAVRGGGSAVQELEKMANNYKQMKSNISVLIGNTIGFMENVNNSFIGNDHKAAMGFR</sequence>
<proteinExistence type="predicted"/>
<dbReference type="EMBL" id="WKQP01000016">
    <property type="protein sequence ID" value="MSC60706.1"/>
    <property type="molecule type" value="Genomic_DNA"/>
</dbReference>
<reference evidence="1 2" key="1">
    <citation type="journal article" date="2019" name="Nat. Med.">
        <title>A library of human gut bacterial isolates paired with longitudinal multiomics data enables mechanistic microbiome research.</title>
        <authorList>
            <person name="Poyet M."/>
            <person name="Groussin M."/>
            <person name="Gibbons S.M."/>
            <person name="Avila-Pacheco J."/>
            <person name="Jiang X."/>
            <person name="Kearney S.M."/>
            <person name="Perrotta A.R."/>
            <person name="Berdy B."/>
            <person name="Zhao S."/>
            <person name="Lieberman T.D."/>
            <person name="Swanson P.K."/>
            <person name="Smith M."/>
            <person name="Roesemann S."/>
            <person name="Alexander J.E."/>
            <person name="Rich S.A."/>
            <person name="Livny J."/>
            <person name="Vlamakis H."/>
            <person name="Clish C."/>
            <person name="Bullock K."/>
            <person name="Deik A."/>
            <person name="Scott J."/>
            <person name="Pierce K.A."/>
            <person name="Xavier R.J."/>
            <person name="Alm E.J."/>
        </authorList>
    </citation>
    <scope>NUCLEOTIDE SEQUENCE [LARGE SCALE GENOMIC DNA]</scope>
    <source>
        <strain evidence="1 2">BIOML-A11</strain>
    </source>
</reference>
<evidence type="ECO:0000313" key="2">
    <source>
        <dbReference type="Proteomes" id="UP000479563"/>
    </source>
</evidence>
<gene>
    <name evidence="1" type="ORF">GKE07_10960</name>
</gene>